<dbReference type="CDD" id="cd00637">
    <property type="entry name" value="7tm_classA_rhodopsin-like"/>
    <property type="match status" value="1"/>
</dbReference>
<sequence length="359" mass="41217">MNYDSLEITYVLPPPNHQDPQVLIMASAYMLLFLLGTCGNVTVLTTIYHVSRLHRARLDNTLLYVIVLSCVDFGVCISLPFTVLDQILGFWMFGSVICKLQALLENFGKILSSLIITAMSFDRYAGVCQAQNKCLRSKKMTASILLGLAAYALITLGPLLWSFNTKEIILFEKKTAPHKLTRMQIEKCTMVNVSSSVFTMFTVYQFILCYCLPLSLVAFFYIKLLHCLREHKRQFKSSHIPLLRISLYTFALACFYFICWTPFWISTLYAIYLEYADENGKTVSPAFVYSMYFIHALPFTNSAINWILYGLFSCNLKALKFNIDKNYENHINGNTKILAKINESQICEDHDDNRQILRI</sequence>
<dbReference type="Gene3D" id="1.20.1070.10">
    <property type="entry name" value="Rhodopsin 7-helix transmembrane proteins"/>
    <property type="match status" value="1"/>
</dbReference>
<dbReference type="PRINTS" id="PR00237">
    <property type="entry name" value="GPCRRHODOPSN"/>
</dbReference>
<evidence type="ECO:0000256" key="3">
    <source>
        <dbReference type="ARBA" id="ARBA00022692"/>
    </source>
</evidence>
<comment type="subcellular location">
    <subcellularLocation>
        <location evidence="1">Cell membrane</location>
        <topology evidence="1">Multi-pass membrane protein</topology>
    </subcellularLocation>
</comment>
<dbReference type="PROSITE" id="PS50262">
    <property type="entry name" value="G_PROTEIN_RECEP_F1_2"/>
    <property type="match status" value="1"/>
</dbReference>
<keyword evidence="4 10" id="KW-1133">Transmembrane helix</keyword>
<feature type="transmembrane region" description="Helical" evidence="10">
    <location>
        <begin position="245"/>
        <end position="272"/>
    </location>
</feature>
<feature type="transmembrane region" description="Helical" evidence="10">
    <location>
        <begin position="62"/>
        <end position="81"/>
    </location>
</feature>
<dbReference type="GO" id="GO:0004930">
    <property type="term" value="F:G protein-coupled receptor activity"/>
    <property type="evidence" value="ECO:0007669"/>
    <property type="project" value="UniProtKB-KW"/>
</dbReference>
<keyword evidence="14" id="KW-1185">Reference proteome</keyword>
<evidence type="ECO:0000313" key="14">
    <source>
        <dbReference type="Proteomes" id="UP000274756"/>
    </source>
</evidence>
<name>A0A0N4UMK2_DRAME</name>
<evidence type="ECO:0000256" key="2">
    <source>
        <dbReference type="ARBA" id="ARBA00022475"/>
    </source>
</evidence>
<dbReference type="GO" id="GO:0043005">
    <property type="term" value="C:neuron projection"/>
    <property type="evidence" value="ECO:0007669"/>
    <property type="project" value="TreeGrafter"/>
</dbReference>
<keyword evidence="6 10" id="KW-0472">Membrane</keyword>
<dbReference type="EMBL" id="UYYG01001227">
    <property type="protein sequence ID" value="VDN60614.1"/>
    <property type="molecule type" value="Genomic_DNA"/>
</dbReference>
<dbReference type="AlphaFoldDB" id="A0A0N4UMK2"/>
<keyword evidence="2" id="KW-1003">Cell membrane</keyword>
<comment type="similarity">
    <text evidence="9">Belongs to the G-protein coupled receptor 1 family.</text>
</comment>
<dbReference type="PANTHER" id="PTHR24229:SF95">
    <property type="entry name" value="G-PROTEIN COUPLED RECEPTOR C06G4.5-RELATED"/>
    <property type="match status" value="1"/>
</dbReference>
<dbReference type="InterPro" id="IPR017452">
    <property type="entry name" value="GPCR_Rhodpsn_7TM"/>
</dbReference>
<feature type="transmembrane region" description="Helical" evidence="10">
    <location>
        <begin position="203"/>
        <end position="224"/>
    </location>
</feature>
<feature type="transmembrane region" description="Helical" evidence="10">
    <location>
        <begin position="22"/>
        <end position="50"/>
    </location>
</feature>
<evidence type="ECO:0000256" key="10">
    <source>
        <dbReference type="SAM" id="Phobius"/>
    </source>
</evidence>
<organism evidence="13 15">
    <name type="scientific">Dracunculus medinensis</name>
    <name type="common">Guinea worm</name>
    <dbReference type="NCBI Taxonomy" id="318479"/>
    <lineage>
        <taxon>Eukaryota</taxon>
        <taxon>Metazoa</taxon>
        <taxon>Ecdysozoa</taxon>
        <taxon>Nematoda</taxon>
        <taxon>Chromadorea</taxon>
        <taxon>Rhabditida</taxon>
        <taxon>Spirurina</taxon>
        <taxon>Dracunculoidea</taxon>
        <taxon>Dracunculidae</taxon>
        <taxon>Dracunculus</taxon>
    </lineage>
</organism>
<dbReference type="Proteomes" id="UP000038040">
    <property type="component" value="Unplaced"/>
</dbReference>
<keyword evidence="8 9" id="KW-0807">Transducer</keyword>
<evidence type="ECO:0000313" key="12">
    <source>
        <dbReference type="EMBL" id="VDN60614.1"/>
    </source>
</evidence>
<feature type="domain" description="G-protein coupled receptors family 1 profile" evidence="11">
    <location>
        <begin position="39"/>
        <end position="309"/>
    </location>
</feature>
<gene>
    <name evidence="12" type="ORF">DME_LOCUS10587</name>
</gene>
<reference evidence="12 14" key="2">
    <citation type="submission" date="2018-11" db="EMBL/GenBank/DDBJ databases">
        <authorList>
            <consortium name="Pathogen Informatics"/>
        </authorList>
    </citation>
    <scope>NUCLEOTIDE SEQUENCE [LARGE SCALE GENOMIC DNA]</scope>
</reference>
<dbReference type="PANTHER" id="PTHR24229">
    <property type="entry name" value="NEUROPEPTIDES RECEPTOR"/>
    <property type="match status" value="1"/>
</dbReference>
<evidence type="ECO:0000259" key="11">
    <source>
        <dbReference type="PROSITE" id="PS50262"/>
    </source>
</evidence>
<keyword evidence="7 9" id="KW-0675">Receptor</keyword>
<evidence type="ECO:0000256" key="1">
    <source>
        <dbReference type="ARBA" id="ARBA00004651"/>
    </source>
</evidence>
<dbReference type="STRING" id="318479.A0A0N4UMK2"/>
<dbReference type="Pfam" id="PF00001">
    <property type="entry name" value="7tm_1"/>
    <property type="match status" value="1"/>
</dbReference>
<dbReference type="GO" id="GO:0005886">
    <property type="term" value="C:plasma membrane"/>
    <property type="evidence" value="ECO:0007669"/>
    <property type="project" value="UniProtKB-SubCell"/>
</dbReference>
<evidence type="ECO:0000256" key="5">
    <source>
        <dbReference type="ARBA" id="ARBA00023040"/>
    </source>
</evidence>
<dbReference type="WBParaSite" id="DME_0000908301-mRNA-1">
    <property type="protein sequence ID" value="DME_0000908301-mRNA-1"/>
    <property type="gene ID" value="DME_0000908301"/>
</dbReference>
<evidence type="ECO:0000256" key="8">
    <source>
        <dbReference type="ARBA" id="ARBA00023224"/>
    </source>
</evidence>
<evidence type="ECO:0000256" key="9">
    <source>
        <dbReference type="RuleBase" id="RU000688"/>
    </source>
</evidence>
<dbReference type="GO" id="GO:0042277">
    <property type="term" value="F:peptide binding"/>
    <property type="evidence" value="ECO:0007669"/>
    <property type="project" value="TreeGrafter"/>
</dbReference>
<dbReference type="Proteomes" id="UP000274756">
    <property type="component" value="Unassembled WGS sequence"/>
</dbReference>
<evidence type="ECO:0000256" key="6">
    <source>
        <dbReference type="ARBA" id="ARBA00023136"/>
    </source>
</evidence>
<dbReference type="InterPro" id="IPR000276">
    <property type="entry name" value="GPCR_Rhodpsn"/>
</dbReference>
<feature type="transmembrane region" description="Helical" evidence="10">
    <location>
        <begin position="142"/>
        <end position="161"/>
    </location>
</feature>
<keyword evidence="3 9" id="KW-0812">Transmembrane</keyword>
<reference evidence="15" key="1">
    <citation type="submission" date="2017-02" db="UniProtKB">
        <authorList>
            <consortium name="WormBaseParasite"/>
        </authorList>
    </citation>
    <scope>IDENTIFICATION</scope>
</reference>
<evidence type="ECO:0000256" key="4">
    <source>
        <dbReference type="ARBA" id="ARBA00022989"/>
    </source>
</evidence>
<dbReference type="SUPFAM" id="SSF81321">
    <property type="entry name" value="Family A G protein-coupled receptor-like"/>
    <property type="match status" value="1"/>
</dbReference>
<dbReference type="OrthoDB" id="6076970at2759"/>
<accession>A0A0N4UMK2</accession>
<evidence type="ECO:0000313" key="15">
    <source>
        <dbReference type="WBParaSite" id="DME_0000908301-mRNA-1"/>
    </source>
</evidence>
<keyword evidence="5 9" id="KW-0297">G-protein coupled receptor</keyword>
<proteinExistence type="inferred from homology"/>
<evidence type="ECO:0000256" key="7">
    <source>
        <dbReference type="ARBA" id="ARBA00023170"/>
    </source>
</evidence>
<dbReference type="PROSITE" id="PS00237">
    <property type="entry name" value="G_PROTEIN_RECEP_F1_1"/>
    <property type="match status" value="1"/>
</dbReference>
<feature type="transmembrane region" description="Helical" evidence="10">
    <location>
        <begin position="292"/>
        <end position="312"/>
    </location>
</feature>
<protein>
    <submittedName>
        <fullName evidence="15">G_PROTEIN_RECEP_F1_2 domain-containing protein</fullName>
    </submittedName>
</protein>
<evidence type="ECO:0000313" key="13">
    <source>
        <dbReference type="Proteomes" id="UP000038040"/>
    </source>
</evidence>